<dbReference type="PROSITE" id="PS51257">
    <property type="entry name" value="PROKAR_LIPOPROTEIN"/>
    <property type="match status" value="1"/>
</dbReference>
<evidence type="ECO:0000256" key="1">
    <source>
        <dbReference type="SAM" id="MobiDB-lite"/>
    </source>
</evidence>
<evidence type="ECO:0000313" key="3">
    <source>
        <dbReference type="EMBL" id="VTY05802.1"/>
    </source>
</evidence>
<evidence type="ECO:0000256" key="2">
    <source>
        <dbReference type="SAM" id="SignalP"/>
    </source>
</evidence>
<accession>A0A9X9SMX9</accession>
<protein>
    <recommendedName>
        <fullName evidence="5">Lipoprotein</fullName>
    </recommendedName>
</protein>
<keyword evidence="2" id="KW-0732">Signal</keyword>
<evidence type="ECO:0008006" key="5">
    <source>
        <dbReference type="Google" id="ProtNLM"/>
    </source>
</evidence>
<dbReference type="RefSeq" id="WP_256388401.1">
    <property type="nucleotide sequence ID" value="NZ_CABFLZ010000020.1"/>
</dbReference>
<reference evidence="3" key="1">
    <citation type="submission" date="2019-05" db="EMBL/GenBank/DDBJ databases">
        <authorList>
            <person name="Hibberd M."/>
        </authorList>
    </citation>
    <scope>NUCLEOTIDE SEQUENCE</scope>
    <source>
        <strain evidence="3">Neisseria_subflava_BgEED23</strain>
    </source>
</reference>
<name>A0A9X9SMX9_NEISU</name>
<dbReference type="AlphaFoldDB" id="A0A9X9SMX9"/>
<comment type="caution">
    <text evidence="3">The sequence shown here is derived from an EMBL/GenBank/DDBJ whole genome shotgun (WGS) entry which is preliminary data.</text>
</comment>
<organism evidence="3 4">
    <name type="scientific">Neisseria subflava</name>
    <dbReference type="NCBI Taxonomy" id="28449"/>
    <lineage>
        <taxon>Bacteria</taxon>
        <taxon>Pseudomonadati</taxon>
        <taxon>Pseudomonadota</taxon>
        <taxon>Betaproteobacteria</taxon>
        <taxon>Neisseriales</taxon>
        <taxon>Neisseriaceae</taxon>
        <taxon>Neisseria</taxon>
    </lineage>
</organism>
<proteinExistence type="predicted"/>
<feature type="region of interest" description="Disordered" evidence="1">
    <location>
        <begin position="22"/>
        <end position="42"/>
    </location>
</feature>
<dbReference type="Proteomes" id="UP000626795">
    <property type="component" value="Unassembled WGS sequence"/>
</dbReference>
<gene>
    <name evidence="3" type="ORF">ONOEEDHL_02166</name>
</gene>
<keyword evidence="4" id="KW-1185">Reference proteome</keyword>
<dbReference type="EMBL" id="CABFLZ010000020">
    <property type="protein sequence ID" value="VTY05802.1"/>
    <property type="molecule type" value="Genomic_DNA"/>
</dbReference>
<sequence>MKHILLILTLATLTACASSHTGGYGYAGNNGASAGVTQTFRW</sequence>
<feature type="signal peptide" evidence="2">
    <location>
        <begin position="1"/>
        <end position="17"/>
    </location>
</feature>
<feature type="chain" id="PRO_5040904574" description="Lipoprotein" evidence="2">
    <location>
        <begin position="18"/>
        <end position="42"/>
    </location>
</feature>
<evidence type="ECO:0000313" key="4">
    <source>
        <dbReference type="Proteomes" id="UP000626795"/>
    </source>
</evidence>